<name>A0A8S5QZX8_9CAUD</name>
<evidence type="ECO:0000313" key="1">
    <source>
        <dbReference type="EMBL" id="DAE24395.1"/>
    </source>
</evidence>
<reference evidence="1" key="1">
    <citation type="journal article" date="2021" name="Proc. Natl. Acad. Sci. U.S.A.">
        <title>A Catalog of Tens of Thousands of Viruses from Human Metagenomes Reveals Hidden Associations with Chronic Diseases.</title>
        <authorList>
            <person name="Tisza M.J."/>
            <person name="Buck C.B."/>
        </authorList>
    </citation>
    <scope>NUCLEOTIDE SEQUENCE</scope>
    <source>
        <strain evidence="1">CtOow3</strain>
    </source>
</reference>
<protein>
    <submittedName>
        <fullName evidence="1">Uncharacterized protein</fullName>
    </submittedName>
</protein>
<accession>A0A8S5QZX8</accession>
<sequence length="36" mass="4299">MFLYFSQIDKNNFIIHFSSSYLSIRRKSKKVTSGRV</sequence>
<dbReference type="EMBL" id="BK015773">
    <property type="protein sequence ID" value="DAE24395.1"/>
    <property type="molecule type" value="Genomic_DNA"/>
</dbReference>
<proteinExistence type="predicted"/>
<organism evidence="1">
    <name type="scientific">Siphoviridae sp. ctOow3</name>
    <dbReference type="NCBI Taxonomy" id="2826315"/>
    <lineage>
        <taxon>Viruses</taxon>
        <taxon>Duplodnaviria</taxon>
        <taxon>Heunggongvirae</taxon>
        <taxon>Uroviricota</taxon>
        <taxon>Caudoviricetes</taxon>
    </lineage>
</organism>